<dbReference type="RefSeq" id="WP_377348388.1">
    <property type="nucleotide sequence ID" value="NZ_JBHLTP010000011.1"/>
</dbReference>
<dbReference type="EC" id="1.14.13.59" evidence="4"/>
<organism evidence="15 16">
    <name type="scientific">Pontibacillus salicampi</name>
    <dbReference type="NCBI Taxonomy" id="1449801"/>
    <lineage>
        <taxon>Bacteria</taxon>
        <taxon>Bacillati</taxon>
        <taxon>Bacillota</taxon>
        <taxon>Bacilli</taxon>
        <taxon>Bacillales</taxon>
        <taxon>Bacillaceae</taxon>
        <taxon>Pontibacillus</taxon>
    </lineage>
</organism>
<dbReference type="Proteomes" id="UP001589836">
    <property type="component" value="Unassembled WGS sequence"/>
</dbReference>
<evidence type="ECO:0000256" key="4">
    <source>
        <dbReference type="ARBA" id="ARBA00013076"/>
    </source>
</evidence>
<evidence type="ECO:0000256" key="14">
    <source>
        <dbReference type="ARBA" id="ARBA00048407"/>
    </source>
</evidence>
<evidence type="ECO:0000313" key="15">
    <source>
        <dbReference type="EMBL" id="MFC0524424.1"/>
    </source>
</evidence>
<dbReference type="PANTHER" id="PTHR42802">
    <property type="entry name" value="MONOOXYGENASE"/>
    <property type="match status" value="1"/>
</dbReference>
<evidence type="ECO:0000256" key="10">
    <source>
        <dbReference type="ARBA" id="ARBA00029939"/>
    </source>
</evidence>
<comment type="caution">
    <text evidence="15">The sequence shown here is derived from an EMBL/GenBank/DDBJ whole genome shotgun (WGS) entry which is preliminary data.</text>
</comment>
<keyword evidence="9" id="KW-0560">Oxidoreductase</keyword>
<sequence length="435" mass="49416">MTQTYDVIGVGLGPFNLGMAALTADVEDVNTLFIERKPFFQWHPGLLLEGTTLQVPFLADLVTMAHPSSRFSFLSYLHDKGRLYSFYFLESFHIPRKEYNAYCQWVSEQLSSCQFDTTVTDVEWDNDTETYRVTAKRGGTILTYKARHVVFGMGTEPSVPNWHAASSDKVFHSASFAERQQELRNANHITVIGSGQSAAEVFLTLLTEQKEHGYTLEWYTRSKGFFPMEYSKLGLEHFSPEYTNYFYQLEQEKKDAVLPKQDLLYKGISADTIAEIYHLLYERSIDNAPLDVRLQAKTSIMDITSANGKLCLEGYQWEQEREFMTESDYVIAATGYQSPASLPFPGIKADLEEDELGRPIISQHYEVKTVKERVGNLFIQNGEMHTHGVGAPDLGLGAYRNATIINQIVGREVFTIRSKNVFQQFGLEESAVLTK</sequence>
<evidence type="ECO:0000256" key="1">
    <source>
        <dbReference type="ARBA" id="ARBA00001974"/>
    </source>
</evidence>
<evidence type="ECO:0000256" key="12">
    <source>
        <dbReference type="ARBA" id="ARBA00032493"/>
    </source>
</evidence>
<evidence type="ECO:0000313" key="16">
    <source>
        <dbReference type="Proteomes" id="UP001589836"/>
    </source>
</evidence>
<proteinExistence type="inferred from homology"/>
<name>A0ABV6LPU1_9BACI</name>
<comment type="similarity">
    <text evidence="3">Belongs to the lysine N(6)-hydroxylase/L-ornithine N(5)-oxygenase family.</text>
</comment>
<dbReference type="PANTHER" id="PTHR42802:SF1">
    <property type="entry name" value="L-ORNITHINE N(5)-MONOOXYGENASE"/>
    <property type="match status" value="1"/>
</dbReference>
<keyword evidence="16" id="KW-1185">Reference proteome</keyword>
<keyword evidence="7" id="KW-0274">FAD</keyword>
<reference evidence="15 16" key="1">
    <citation type="submission" date="2024-09" db="EMBL/GenBank/DDBJ databases">
        <authorList>
            <person name="Sun Q."/>
            <person name="Mori K."/>
        </authorList>
    </citation>
    <scope>NUCLEOTIDE SEQUENCE [LARGE SCALE GENOMIC DNA]</scope>
    <source>
        <strain evidence="15 16">NCAIM B.02529</strain>
    </source>
</reference>
<dbReference type="SUPFAM" id="SSF51905">
    <property type="entry name" value="FAD/NAD(P)-binding domain"/>
    <property type="match status" value="2"/>
</dbReference>
<dbReference type="Gene3D" id="3.50.50.60">
    <property type="entry name" value="FAD/NAD(P)-binding domain"/>
    <property type="match status" value="1"/>
</dbReference>
<keyword evidence="6" id="KW-0285">Flavoprotein</keyword>
<evidence type="ECO:0000256" key="3">
    <source>
        <dbReference type="ARBA" id="ARBA00007588"/>
    </source>
</evidence>
<dbReference type="Pfam" id="PF13434">
    <property type="entry name" value="Lys_Orn_oxgnase"/>
    <property type="match status" value="1"/>
</dbReference>
<evidence type="ECO:0000256" key="6">
    <source>
        <dbReference type="ARBA" id="ARBA00022630"/>
    </source>
</evidence>
<dbReference type="InterPro" id="IPR036188">
    <property type="entry name" value="FAD/NAD-bd_sf"/>
</dbReference>
<comment type="catalytic activity">
    <reaction evidence="14">
        <text>L-lysine + NADPH + O2 = N(6)-hydroxy-L-lysine + NADP(+) + H2O</text>
        <dbReference type="Rhea" id="RHEA:23228"/>
        <dbReference type="ChEBI" id="CHEBI:15377"/>
        <dbReference type="ChEBI" id="CHEBI:15379"/>
        <dbReference type="ChEBI" id="CHEBI:32551"/>
        <dbReference type="ChEBI" id="CHEBI:57783"/>
        <dbReference type="ChEBI" id="CHEBI:57820"/>
        <dbReference type="ChEBI" id="CHEBI:58349"/>
        <dbReference type="EC" id="1.14.13.59"/>
    </reaction>
</comment>
<evidence type="ECO:0000256" key="13">
    <source>
        <dbReference type="ARBA" id="ARBA00032738"/>
    </source>
</evidence>
<comment type="pathway">
    <text evidence="2">Siderophore biosynthesis.</text>
</comment>
<protein>
    <recommendedName>
        <fullName evidence="5">L-lysine N6-monooxygenase MbtG</fullName>
        <ecNumber evidence="4">1.14.13.59</ecNumber>
    </recommendedName>
    <alternativeName>
        <fullName evidence="13">Lysine 6-N-hydroxylase</fullName>
    </alternativeName>
    <alternativeName>
        <fullName evidence="12">Lysine N6-hydroxylase</fullName>
    </alternativeName>
    <alternativeName>
        <fullName evidence="10">Lysine-N-oxygenase</fullName>
    </alternativeName>
    <alternativeName>
        <fullName evidence="11">Mycobactin synthase protein G</fullName>
    </alternativeName>
</protein>
<accession>A0ABV6LPU1</accession>
<dbReference type="EMBL" id="JBHLTP010000011">
    <property type="protein sequence ID" value="MFC0524424.1"/>
    <property type="molecule type" value="Genomic_DNA"/>
</dbReference>
<dbReference type="InterPro" id="IPR025700">
    <property type="entry name" value="Lys/Orn_oxygenase"/>
</dbReference>
<comment type="cofactor">
    <cofactor evidence="1">
        <name>FAD</name>
        <dbReference type="ChEBI" id="CHEBI:57692"/>
    </cofactor>
</comment>
<evidence type="ECO:0000256" key="2">
    <source>
        <dbReference type="ARBA" id="ARBA00004924"/>
    </source>
</evidence>
<evidence type="ECO:0000256" key="8">
    <source>
        <dbReference type="ARBA" id="ARBA00022857"/>
    </source>
</evidence>
<gene>
    <name evidence="15" type="ORF">ACFFGV_12690</name>
</gene>
<evidence type="ECO:0000256" key="7">
    <source>
        <dbReference type="ARBA" id="ARBA00022827"/>
    </source>
</evidence>
<evidence type="ECO:0000256" key="11">
    <source>
        <dbReference type="ARBA" id="ARBA00031158"/>
    </source>
</evidence>
<evidence type="ECO:0000256" key="5">
    <source>
        <dbReference type="ARBA" id="ARBA00016406"/>
    </source>
</evidence>
<evidence type="ECO:0000256" key="9">
    <source>
        <dbReference type="ARBA" id="ARBA00023002"/>
    </source>
</evidence>
<keyword evidence="8" id="KW-0521">NADP</keyword>